<protein>
    <recommendedName>
        <fullName evidence="5">Kazal-like domain-containing protein</fullName>
    </recommendedName>
</protein>
<dbReference type="GO" id="GO:0004867">
    <property type="term" value="F:serine-type endopeptidase inhibitor activity"/>
    <property type="evidence" value="ECO:0007669"/>
    <property type="project" value="InterPro"/>
</dbReference>
<dbReference type="InterPro" id="IPR002350">
    <property type="entry name" value="Kazal_dom"/>
</dbReference>
<dbReference type="SUPFAM" id="SSF100895">
    <property type="entry name" value="Kazal-type serine protease inhibitors"/>
    <property type="match status" value="2"/>
</dbReference>
<keyword evidence="4" id="KW-0732">Signal</keyword>
<evidence type="ECO:0000256" key="1">
    <source>
        <dbReference type="ARBA" id="ARBA00004613"/>
    </source>
</evidence>
<accession>A0A4S2KZN9</accession>
<organism evidence="6 7">
    <name type="scientific">Temnothorax longispinosus</name>
    <dbReference type="NCBI Taxonomy" id="300112"/>
    <lineage>
        <taxon>Eukaryota</taxon>
        <taxon>Metazoa</taxon>
        <taxon>Ecdysozoa</taxon>
        <taxon>Arthropoda</taxon>
        <taxon>Hexapoda</taxon>
        <taxon>Insecta</taxon>
        <taxon>Pterygota</taxon>
        <taxon>Neoptera</taxon>
        <taxon>Endopterygota</taxon>
        <taxon>Hymenoptera</taxon>
        <taxon>Apocrita</taxon>
        <taxon>Aculeata</taxon>
        <taxon>Formicoidea</taxon>
        <taxon>Formicidae</taxon>
        <taxon>Myrmicinae</taxon>
        <taxon>Temnothorax</taxon>
    </lineage>
</organism>
<sequence length="228" mass="24521">MKYIFTPVHVLTMIWLVALAFPQRDPSDGIANDSIIFDNNEASSTTPRITASSTSTQSTAANCPCVATAEYNPVCGTDNVTYWNMGRFNCARNCNPGLEIRVIRACEPYIQQSIAVPPFLIAAFPQNLDNAVQADGFVFDGAVASEQSNGSQRIPSTSTPTIVTSTTLTNNDIYNACLDNCPVTHEYNPVCGTDNVDYTNPGGLGCAQRCGKEVTLNHYGRCSTGRTG</sequence>
<dbReference type="PROSITE" id="PS51465">
    <property type="entry name" value="KAZAL_2"/>
    <property type="match status" value="2"/>
</dbReference>
<name>A0A4S2KZN9_9HYME</name>
<feature type="domain" description="Kazal-like" evidence="5">
    <location>
        <begin position="171"/>
        <end position="224"/>
    </location>
</feature>
<dbReference type="EMBL" id="QBLH01000429">
    <property type="protein sequence ID" value="TGZ55670.1"/>
    <property type="molecule type" value="Genomic_DNA"/>
</dbReference>
<dbReference type="PANTHER" id="PTHR21179:SF0">
    <property type="entry name" value="SERINE PROTEASE INHIBITOR KAZAL-TYPE 4"/>
    <property type="match status" value="1"/>
</dbReference>
<evidence type="ECO:0000313" key="6">
    <source>
        <dbReference type="EMBL" id="TGZ55670.1"/>
    </source>
</evidence>
<reference evidence="6 7" key="1">
    <citation type="journal article" date="2019" name="Philos. Trans. R. Soc. Lond., B, Biol. Sci.">
        <title>Ant behaviour and brain gene expression of defending hosts depend on the ecological success of the intruding social parasite.</title>
        <authorList>
            <person name="Kaur R."/>
            <person name="Stoldt M."/>
            <person name="Jongepier E."/>
            <person name="Feldmeyer B."/>
            <person name="Menzel F."/>
            <person name="Bornberg-Bauer E."/>
            <person name="Foitzik S."/>
        </authorList>
    </citation>
    <scope>NUCLEOTIDE SEQUENCE [LARGE SCALE GENOMIC DNA]</scope>
    <source>
        <tissue evidence="6">Whole body</tissue>
    </source>
</reference>
<dbReference type="STRING" id="300112.A0A4S2KZN9"/>
<dbReference type="InterPro" id="IPR039932">
    <property type="entry name" value="Spink4-like"/>
</dbReference>
<gene>
    <name evidence="6" type="ORF">DBV15_01351</name>
</gene>
<proteinExistence type="predicted"/>
<feature type="domain" description="Kazal-like" evidence="5">
    <location>
        <begin position="57"/>
        <end position="108"/>
    </location>
</feature>
<comment type="caution">
    <text evidence="6">The sequence shown here is derived from an EMBL/GenBank/DDBJ whole genome shotgun (WGS) entry which is preliminary data.</text>
</comment>
<dbReference type="Pfam" id="PF00050">
    <property type="entry name" value="Kazal_1"/>
    <property type="match status" value="2"/>
</dbReference>
<dbReference type="InterPro" id="IPR036058">
    <property type="entry name" value="Kazal_dom_sf"/>
</dbReference>
<dbReference type="Gene3D" id="3.30.60.30">
    <property type="match status" value="2"/>
</dbReference>
<feature type="signal peptide" evidence="4">
    <location>
        <begin position="1"/>
        <end position="20"/>
    </location>
</feature>
<dbReference type="GO" id="GO:0005576">
    <property type="term" value="C:extracellular region"/>
    <property type="evidence" value="ECO:0007669"/>
    <property type="project" value="UniProtKB-SubCell"/>
</dbReference>
<keyword evidence="3" id="KW-1015">Disulfide bond</keyword>
<dbReference type="CDD" id="cd00104">
    <property type="entry name" value="KAZAL_FS"/>
    <property type="match status" value="2"/>
</dbReference>
<dbReference type="SMART" id="SM00280">
    <property type="entry name" value="KAZAL"/>
    <property type="match status" value="2"/>
</dbReference>
<dbReference type="AlphaFoldDB" id="A0A4S2KZN9"/>
<keyword evidence="7" id="KW-1185">Reference proteome</keyword>
<comment type="subcellular location">
    <subcellularLocation>
        <location evidence="1">Secreted</location>
    </subcellularLocation>
</comment>
<evidence type="ECO:0000256" key="2">
    <source>
        <dbReference type="ARBA" id="ARBA00022525"/>
    </source>
</evidence>
<evidence type="ECO:0000256" key="4">
    <source>
        <dbReference type="SAM" id="SignalP"/>
    </source>
</evidence>
<dbReference type="PANTHER" id="PTHR21179">
    <property type="entry name" value="SERINE-TYPE ENDOPEPTIDASE INHIBITOR"/>
    <property type="match status" value="1"/>
</dbReference>
<evidence type="ECO:0000313" key="7">
    <source>
        <dbReference type="Proteomes" id="UP000310200"/>
    </source>
</evidence>
<evidence type="ECO:0000256" key="3">
    <source>
        <dbReference type="ARBA" id="ARBA00023157"/>
    </source>
</evidence>
<feature type="chain" id="PRO_5020530739" description="Kazal-like domain-containing protein" evidence="4">
    <location>
        <begin position="21"/>
        <end position="228"/>
    </location>
</feature>
<keyword evidence="2" id="KW-0964">Secreted</keyword>
<dbReference type="Proteomes" id="UP000310200">
    <property type="component" value="Unassembled WGS sequence"/>
</dbReference>
<evidence type="ECO:0000259" key="5">
    <source>
        <dbReference type="PROSITE" id="PS51465"/>
    </source>
</evidence>